<dbReference type="GeneID" id="111103695"/>
<dbReference type="KEGG" id="cvn:111103695"/>
<keyword evidence="2" id="KW-0238">DNA-binding</keyword>
<dbReference type="Pfam" id="PF02899">
    <property type="entry name" value="Phage_int_SAM_1"/>
    <property type="match status" value="1"/>
</dbReference>
<keyword evidence="6" id="KW-1185">Reference proteome</keyword>
<evidence type="ECO:0000256" key="1">
    <source>
        <dbReference type="ARBA" id="ARBA00022908"/>
    </source>
</evidence>
<dbReference type="GO" id="GO:0015074">
    <property type="term" value="P:DNA integration"/>
    <property type="evidence" value="ECO:0007669"/>
    <property type="project" value="UniProtKB-KW"/>
</dbReference>
<dbReference type="RefSeq" id="XP_022292837.1">
    <property type="nucleotide sequence ID" value="XM_022437129.1"/>
</dbReference>
<reference evidence="7" key="1">
    <citation type="submission" date="2025-08" db="UniProtKB">
        <authorList>
            <consortium name="RefSeq"/>
        </authorList>
    </citation>
    <scope>IDENTIFICATION</scope>
    <source>
        <tissue evidence="7">Whole sample</tissue>
    </source>
</reference>
<dbReference type="AlphaFoldDB" id="A0A8B8AMS8"/>
<dbReference type="Pfam" id="PF00589">
    <property type="entry name" value="Phage_integrase"/>
    <property type="match status" value="1"/>
</dbReference>
<dbReference type="GO" id="GO:0006310">
    <property type="term" value="P:DNA recombination"/>
    <property type="evidence" value="ECO:0007669"/>
    <property type="project" value="UniProtKB-KW"/>
</dbReference>
<name>A0A8B8AMS8_CRAVI</name>
<evidence type="ECO:0000256" key="3">
    <source>
        <dbReference type="ARBA" id="ARBA00023172"/>
    </source>
</evidence>
<protein>
    <submittedName>
        <fullName evidence="7">Uncharacterized protein LOC111103695</fullName>
    </submittedName>
</protein>
<feature type="domain" description="Core-binding (CB)" evidence="5">
    <location>
        <begin position="116"/>
        <end position="204"/>
    </location>
</feature>
<evidence type="ECO:0000313" key="7">
    <source>
        <dbReference type="RefSeq" id="XP_022292837.1"/>
    </source>
</evidence>
<dbReference type="GO" id="GO:0003677">
    <property type="term" value="F:DNA binding"/>
    <property type="evidence" value="ECO:0007669"/>
    <property type="project" value="UniProtKB-KW"/>
</dbReference>
<gene>
    <name evidence="7" type="primary">LOC111103695</name>
</gene>
<dbReference type="Gene3D" id="1.10.443.10">
    <property type="entry name" value="Intergrase catalytic core"/>
    <property type="match status" value="1"/>
</dbReference>
<dbReference type="InterPro" id="IPR011010">
    <property type="entry name" value="DNA_brk_join_enz"/>
</dbReference>
<dbReference type="PANTHER" id="PTHR34605">
    <property type="entry name" value="PHAGE_INTEGRASE DOMAIN-CONTAINING PROTEIN"/>
    <property type="match status" value="1"/>
</dbReference>
<evidence type="ECO:0000259" key="4">
    <source>
        <dbReference type="PROSITE" id="PS51898"/>
    </source>
</evidence>
<dbReference type="InterPro" id="IPR004107">
    <property type="entry name" value="Integrase_SAM-like_N"/>
</dbReference>
<keyword evidence="1" id="KW-0229">DNA integration</keyword>
<dbReference type="InterPro" id="IPR044068">
    <property type="entry name" value="CB"/>
</dbReference>
<dbReference type="Proteomes" id="UP000694844">
    <property type="component" value="Chromosome 7"/>
</dbReference>
<dbReference type="SUPFAM" id="SSF56349">
    <property type="entry name" value="DNA breaking-rejoining enzymes"/>
    <property type="match status" value="1"/>
</dbReference>
<evidence type="ECO:0000259" key="5">
    <source>
        <dbReference type="PROSITE" id="PS51900"/>
    </source>
</evidence>
<dbReference type="InterPro" id="IPR010998">
    <property type="entry name" value="Integrase_recombinase_N"/>
</dbReference>
<feature type="domain" description="Tyr recombinase" evidence="4">
    <location>
        <begin position="236"/>
        <end position="416"/>
    </location>
</feature>
<dbReference type="PROSITE" id="PS51898">
    <property type="entry name" value="TYR_RECOMBINASE"/>
    <property type="match status" value="1"/>
</dbReference>
<dbReference type="Gene3D" id="1.10.150.130">
    <property type="match status" value="1"/>
</dbReference>
<dbReference type="SUPFAM" id="SSF47823">
    <property type="entry name" value="lambda integrase-like, N-terminal domain"/>
    <property type="match status" value="1"/>
</dbReference>
<sequence length="416" mass="47030">MESGYIGITLTIHVGLDVDIPFGTWVYHKSIGRCFAYLHDQYITLNFDLKGQRFQKPPPAQRQKKPRQNDLVNIMEETRDEGQPSFSQEPQEIRPTFGLPEDLVGQIQTVSADSRPLANTTAPEHLGHLRSEANKLIQGSLSANTNKAYTGALSNFKKFLSHYGIVQIFPVPIDHLLHFIAHLSIAGTAYRTAILYISALSYIHKIRGIQDNTQSFIVKKALQGLHRSRGVTADPRTPLTLSILQLVVSALPSVCRSPYEAVLFSTLFSCAYYGLLRVSEVLNIQKAHISLSNFKVSILIPRSKTDQFGNTTTLHISKQPNSLTCPVHWILKFLRLRPDNAPSFFFIHIDKKGVTRYQFNFLLQKAIQFHSIQGHFRPHSFRIGRATDLAKQGVPDSEIKVLGRWDSKAFQNYIRL</sequence>
<keyword evidence="3" id="KW-0233">DNA recombination</keyword>
<dbReference type="InterPro" id="IPR002104">
    <property type="entry name" value="Integrase_catalytic"/>
</dbReference>
<dbReference type="InterPro" id="IPR052925">
    <property type="entry name" value="Phage_Integrase-like_Recomb"/>
</dbReference>
<dbReference type="OrthoDB" id="421668at2759"/>
<dbReference type="InterPro" id="IPR013762">
    <property type="entry name" value="Integrase-like_cat_sf"/>
</dbReference>
<dbReference type="PANTHER" id="PTHR34605:SF3">
    <property type="entry name" value="P CELL-TYPE AGGLUTINATION PROTEIN MAP4-LIKE-RELATED"/>
    <property type="match status" value="1"/>
</dbReference>
<organism evidence="6 7">
    <name type="scientific">Crassostrea virginica</name>
    <name type="common">Eastern oyster</name>
    <dbReference type="NCBI Taxonomy" id="6565"/>
    <lineage>
        <taxon>Eukaryota</taxon>
        <taxon>Metazoa</taxon>
        <taxon>Spiralia</taxon>
        <taxon>Lophotrochozoa</taxon>
        <taxon>Mollusca</taxon>
        <taxon>Bivalvia</taxon>
        <taxon>Autobranchia</taxon>
        <taxon>Pteriomorphia</taxon>
        <taxon>Ostreida</taxon>
        <taxon>Ostreoidea</taxon>
        <taxon>Ostreidae</taxon>
        <taxon>Crassostrea</taxon>
    </lineage>
</organism>
<proteinExistence type="predicted"/>
<evidence type="ECO:0000313" key="6">
    <source>
        <dbReference type="Proteomes" id="UP000694844"/>
    </source>
</evidence>
<accession>A0A8B8AMS8</accession>
<evidence type="ECO:0000256" key="2">
    <source>
        <dbReference type="ARBA" id="ARBA00023125"/>
    </source>
</evidence>
<dbReference type="PROSITE" id="PS51900">
    <property type="entry name" value="CB"/>
    <property type="match status" value="1"/>
</dbReference>